<dbReference type="AlphaFoldDB" id="A0AAD6L1A4"/>
<evidence type="ECO:0000313" key="2">
    <source>
        <dbReference type="Proteomes" id="UP001162972"/>
    </source>
</evidence>
<comment type="caution">
    <text evidence="1">The sequence shown here is derived from an EMBL/GenBank/DDBJ whole genome shotgun (WGS) entry which is preliminary data.</text>
</comment>
<protein>
    <submittedName>
        <fullName evidence="1">Uncharacterized protein</fullName>
    </submittedName>
</protein>
<accession>A0AAD6L1A4</accession>
<gene>
    <name evidence="1" type="ORF">OIU84_019469</name>
</gene>
<dbReference type="Proteomes" id="UP001162972">
    <property type="component" value="Chromosome 10"/>
</dbReference>
<reference evidence="1 2" key="1">
    <citation type="journal article" date="2023" name="Int. J. Mol. Sci.">
        <title>De Novo Assembly and Annotation of 11 Diverse Shrub Willow (Salix) Genomes Reveals Novel Gene Organization in Sex-Linked Regions.</title>
        <authorList>
            <person name="Hyden B."/>
            <person name="Feng K."/>
            <person name="Yates T.B."/>
            <person name="Jawdy S."/>
            <person name="Cereghino C."/>
            <person name="Smart L.B."/>
            <person name="Muchero W."/>
        </authorList>
    </citation>
    <scope>NUCLEOTIDE SEQUENCE [LARGE SCALE GENOMIC DNA]</scope>
    <source>
        <tissue evidence="1">Shoot tip</tissue>
    </source>
</reference>
<organism evidence="1 2">
    <name type="scientific">Salix udensis</name>
    <dbReference type="NCBI Taxonomy" id="889485"/>
    <lineage>
        <taxon>Eukaryota</taxon>
        <taxon>Viridiplantae</taxon>
        <taxon>Streptophyta</taxon>
        <taxon>Embryophyta</taxon>
        <taxon>Tracheophyta</taxon>
        <taxon>Spermatophyta</taxon>
        <taxon>Magnoliopsida</taxon>
        <taxon>eudicotyledons</taxon>
        <taxon>Gunneridae</taxon>
        <taxon>Pentapetalae</taxon>
        <taxon>rosids</taxon>
        <taxon>fabids</taxon>
        <taxon>Malpighiales</taxon>
        <taxon>Salicaceae</taxon>
        <taxon>Saliceae</taxon>
        <taxon>Salix</taxon>
    </lineage>
</organism>
<sequence>MGCIYTESKNYPREPALEKQRDNIAAVVFCTATSTDTEIYKRLLPLYFPRD</sequence>
<dbReference type="Gene3D" id="3.40.220.10">
    <property type="entry name" value="Leucine Aminopeptidase, subunit E, domain 1"/>
    <property type="match status" value="1"/>
</dbReference>
<name>A0AAD6L1A4_9ROSI</name>
<dbReference type="EMBL" id="JAPFFJ010000003">
    <property type="protein sequence ID" value="KAJ6432232.1"/>
    <property type="molecule type" value="Genomic_DNA"/>
</dbReference>
<feature type="non-terminal residue" evidence="1">
    <location>
        <position position="51"/>
    </location>
</feature>
<evidence type="ECO:0000313" key="1">
    <source>
        <dbReference type="EMBL" id="KAJ6432232.1"/>
    </source>
</evidence>
<keyword evidence="2" id="KW-1185">Reference proteome</keyword>
<proteinExistence type="predicted"/>
<dbReference type="InterPro" id="IPR043472">
    <property type="entry name" value="Macro_dom-like"/>
</dbReference>